<evidence type="ECO:0000313" key="3">
    <source>
        <dbReference type="Proteomes" id="UP000266861"/>
    </source>
</evidence>
<dbReference type="Proteomes" id="UP000266861">
    <property type="component" value="Unassembled WGS sequence"/>
</dbReference>
<dbReference type="PROSITE" id="PS50076">
    <property type="entry name" value="DNAJ_2"/>
    <property type="match status" value="1"/>
</dbReference>
<organism evidence="2 3">
    <name type="scientific">Diversispora epigaea</name>
    <dbReference type="NCBI Taxonomy" id="1348612"/>
    <lineage>
        <taxon>Eukaryota</taxon>
        <taxon>Fungi</taxon>
        <taxon>Fungi incertae sedis</taxon>
        <taxon>Mucoromycota</taxon>
        <taxon>Glomeromycotina</taxon>
        <taxon>Glomeromycetes</taxon>
        <taxon>Diversisporales</taxon>
        <taxon>Diversisporaceae</taxon>
        <taxon>Diversispora</taxon>
    </lineage>
</organism>
<dbReference type="InterPro" id="IPR036869">
    <property type="entry name" value="J_dom_sf"/>
</dbReference>
<dbReference type="Pfam" id="PF00226">
    <property type="entry name" value="DnaJ"/>
    <property type="match status" value="1"/>
</dbReference>
<dbReference type="SMART" id="SM00271">
    <property type="entry name" value="DnaJ"/>
    <property type="match status" value="1"/>
</dbReference>
<dbReference type="GO" id="GO:0005737">
    <property type="term" value="C:cytoplasm"/>
    <property type="evidence" value="ECO:0007669"/>
    <property type="project" value="TreeGrafter"/>
</dbReference>
<dbReference type="Gene3D" id="1.10.287.110">
    <property type="entry name" value="DnaJ domain"/>
    <property type="match status" value="1"/>
</dbReference>
<evidence type="ECO:0000313" key="2">
    <source>
        <dbReference type="EMBL" id="RHZ50931.1"/>
    </source>
</evidence>
<gene>
    <name evidence="2" type="ORF">Glove_487g17</name>
</gene>
<evidence type="ECO:0000259" key="1">
    <source>
        <dbReference type="PROSITE" id="PS50076"/>
    </source>
</evidence>
<dbReference type="CDD" id="cd06257">
    <property type="entry name" value="DnaJ"/>
    <property type="match status" value="1"/>
</dbReference>
<dbReference type="EMBL" id="PQFF01000425">
    <property type="protein sequence ID" value="RHZ50931.1"/>
    <property type="molecule type" value="Genomic_DNA"/>
</dbReference>
<reference evidence="2 3" key="1">
    <citation type="submission" date="2018-08" db="EMBL/GenBank/DDBJ databases">
        <title>Genome and evolution of the arbuscular mycorrhizal fungus Diversispora epigaea (formerly Glomus versiforme) and its bacterial endosymbionts.</title>
        <authorList>
            <person name="Sun X."/>
            <person name="Fei Z."/>
            <person name="Harrison M."/>
        </authorList>
    </citation>
    <scope>NUCLEOTIDE SEQUENCE [LARGE SCALE GENOMIC DNA]</scope>
    <source>
        <strain evidence="2 3">IT104</strain>
    </source>
</reference>
<dbReference type="GO" id="GO:0044183">
    <property type="term" value="F:protein folding chaperone"/>
    <property type="evidence" value="ECO:0007669"/>
    <property type="project" value="TreeGrafter"/>
</dbReference>
<dbReference type="PRINTS" id="PR00625">
    <property type="entry name" value="JDOMAIN"/>
</dbReference>
<name>A0A397GIZ1_9GLOM</name>
<dbReference type="STRING" id="1348612.A0A397GIZ1"/>
<comment type="caution">
    <text evidence="2">The sequence shown here is derived from an EMBL/GenBank/DDBJ whole genome shotgun (WGS) entry which is preliminary data.</text>
</comment>
<dbReference type="GO" id="GO:0005634">
    <property type="term" value="C:nucleus"/>
    <property type="evidence" value="ECO:0007669"/>
    <property type="project" value="TreeGrafter"/>
</dbReference>
<sequence>MSTFPDYYEILGISATATEEEIREAYKKKALEFHPDRYAPGTQDSAINPSLTQEEAKVRFQKVADAYYVLSDTTRRQQYDNAKRRRQAASSSWQLNQTDPNQLFGSEFEELLRPEVENPSWFYAPFGAVSGGVLGFICGNVPGMVLGAYAGNKLGAVRDAKGVSVYEAYSKLPTNHKAAILAAVAAKLVTGGRI</sequence>
<dbReference type="InterPro" id="IPR001623">
    <property type="entry name" value="DnaJ_domain"/>
</dbReference>
<dbReference type="GO" id="GO:0051082">
    <property type="term" value="F:unfolded protein binding"/>
    <property type="evidence" value="ECO:0007669"/>
    <property type="project" value="TreeGrafter"/>
</dbReference>
<dbReference type="PANTHER" id="PTHR43948:SF21">
    <property type="entry name" value="DNAJ DOMAIN-CONTAINING PROTEIN"/>
    <property type="match status" value="1"/>
</dbReference>
<proteinExistence type="predicted"/>
<protein>
    <recommendedName>
        <fullName evidence="1">J domain-containing protein</fullName>
    </recommendedName>
</protein>
<dbReference type="AlphaFoldDB" id="A0A397GIZ1"/>
<dbReference type="SUPFAM" id="SSF46565">
    <property type="entry name" value="Chaperone J-domain"/>
    <property type="match status" value="1"/>
</dbReference>
<accession>A0A397GIZ1</accession>
<feature type="domain" description="J" evidence="1">
    <location>
        <begin position="6"/>
        <end position="83"/>
    </location>
</feature>
<dbReference type="OrthoDB" id="442087at2759"/>
<keyword evidence="3" id="KW-1185">Reference proteome</keyword>
<dbReference type="PANTHER" id="PTHR43948">
    <property type="entry name" value="DNAJ HOMOLOG SUBFAMILY B"/>
    <property type="match status" value="1"/>
</dbReference>
<dbReference type="GO" id="GO:0051087">
    <property type="term" value="F:protein-folding chaperone binding"/>
    <property type="evidence" value="ECO:0007669"/>
    <property type="project" value="TreeGrafter"/>
</dbReference>